<proteinExistence type="predicted"/>
<evidence type="ECO:0000313" key="3">
    <source>
        <dbReference type="Proteomes" id="UP000003188"/>
    </source>
</evidence>
<feature type="transmembrane region" description="Helical" evidence="1">
    <location>
        <begin position="51"/>
        <end position="72"/>
    </location>
</feature>
<evidence type="ECO:0000256" key="1">
    <source>
        <dbReference type="SAM" id="Phobius"/>
    </source>
</evidence>
<reference evidence="2 3" key="1">
    <citation type="submission" date="2008-03" db="EMBL/GenBank/DDBJ databases">
        <authorList>
            <person name="Paulsen I."/>
            <person name="Sebastian Y."/>
        </authorList>
    </citation>
    <scope>NUCLEOTIDE SEQUENCE [LARGE SCALE GENOMIC DNA]</scope>
    <source>
        <strain evidence="3">D str. JGS1721</strain>
    </source>
</reference>
<gene>
    <name evidence="2" type="ORF">CJD_1149</name>
</gene>
<keyword evidence="1" id="KW-1133">Transmembrane helix</keyword>
<accession>B1V4B6</accession>
<comment type="caution">
    <text evidence="2">The sequence shown here is derived from an EMBL/GenBank/DDBJ whole genome shotgun (WGS) entry which is preliminary data.</text>
</comment>
<organism evidence="2 3">
    <name type="scientific">Clostridium perfringens D str. JGS1721</name>
    <dbReference type="NCBI Taxonomy" id="488537"/>
    <lineage>
        <taxon>Bacteria</taxon>
        <taxon>Bacillati</taxon>
        <taxon>Bacillota</taxon>
        <taxon>Clostridia</taxon>
        <taxon>Eubacteriales</taxon>
        <taxon>Clostridiaceae</taxon>
        <taxon>Clostridium</taxon>
    </lineage>
</organism>
<protein>
    <submittedName>
        <fullName evidence="2">Uncharacterized protein</fullName>
    </submittedName>
</protein>
<keyword evidence="1" id="KW-0472">Membrane</keyword>
<dbReference type="Proteomes" id="UP000003188">
    <property type="component" value="Unassembled WGS sequence"/>
</dbReference>
<evidence type="ECO:0000313" key="2">
    <source>
        <dbReference type="EMBL" id="EDT71311.1"/>
    </source>
</evidence>
<dbReference type="AlphaFoldDB" id="B1V4B6"/>
<keyword evidence="1" id="KW-0812">Transmembrane</keyword>
<dbReference type="EMBL" id="ABOO01000024">
    <property type="protein sequence ID" value="EDT71311.1"/>
    <property type="molecule type" value="Genomic_DNA"/>
</dbReference>
<sequence length="84" mass="9935">MPKRTIEISLNFGKSTSSSFFSFLKRSKEYFALFKRAIFNAPIKIKFKKNIILILCIKMLITKIIPVIIRFATIYEFNFFELCI</sequence>
<name>B1V4B6_CLOPF</name>